<evidence type="ECO:0000313" key="1">
    <source>
        <dbReference type="EMBL" id="MBN2954471.1"/>
    </source>
</evidence>
<dbReference type="Proteomes" id="UP000737612">
    <property type="component" value="Unassembled WGS sequence"/>
</dbReference>
<reference evidence="1" key="1">
    <citation type="submission" date="2021-02" db="EMBL/GenBank/DDBJ databases">
        <title>Metagenome-assembled genomes from human diarrheal sample B26.</title>
        <authorList>
            <person name="Ateba T.P."/>
            <person name="Alayande K.A."/>
            <person name="Mwanza M."/>
        </authorList>
    </citation>
    <scope>NUCLEOTIDE SEQUENCE</scope>
    <source>
        <strain evidence="1">06WH</strain>
    </source>
</reference>
<proteinExistence type="predicted"/>
<name>A0A939CGP8_9FIRM</name>
<gene>
    <name evidence="1" type="ORF">JTJ23_12980</name>
</gene>
<sequence>MVSEAQSKAQVKYDKANTTQIRMKLNLKTDADILEKLESVGNKQGYIKALIRADIAANK</sequence>
<accession>A0A939CGP8</accession>
<dbReference type="EMBL" id="JAFHBD010000063">
    <property type="protein sequence ID" value="MBN2954471.1"/>
    <property type="molecule type" value="Genomic_DNA"/>
</dbReference>
<organism evidence="1 2">
    <name type="scientific">Fusicatenibacter saccharivorans</name>
    <dbReference type="NCBI Taxonomy" id="1150298"/>
    <lineage>
        <taxon>Bacteria</taxon>
        <taxon>Bacillati</taxon>
        <taxon>Bacillota</taxon>
        <taxon>Clostridia</taxon>
        <taxon>Lachnospirales</taxon>
        <taxon>Lachnospiraceae</taxon>
        <taxon>Fusicatenibacter</taxon>
    </lineage>
</organism>
<comment type="caution">
    <text evidence="1">The sequence shown here is derived from an EMBL/GenBank/DDBJ whole genome shotgun (WGS) entry which is preliminary data.</text>
</comment>
<dbReference type="AlphaFoldDB" id="A0A939CGP8"/>
<protein>
    <submittedName>
        <fullName evidence="1">Uncharacterized protein</fullName>
    </submittedName>
</protein>
<evidence type="ECO:0000313" key="2">
    <source>
        <dbReference type="Proteomes" id="UP000737612"/>
    </source>
</evidence>